<name>A0A1M4SVJ3_9BACT</name>
<evidence type="ECO:0008006" key="3">
    <source>
        <dbReference type="Google" id="ProtNLM"/>
    </source>
</evidence>
<reference evidence="1 2" key="1">
    <citation type="submission" date="2016-11" db="EMBL/GenBank/DDBJ databases">
        <authorList>
            <person name="Jaros S."/>
            <person name="Januszkiewicz K."/>
            <person name="Wedrychowicz H."/>
        </authorList>
    </citation>
    <scope>NUCLEOTIDE SEQUENCE [LARGE SCALE GENOMIC DNA]</scope>
    <source>
        <strain evidence="1 2">DSM 18119</strain>
    </source>
</reference>
<protein>
    <recommendedName>
        <fullName evidence="3">Phosphoribosylpyrophosphate synthetase</fullName>
    </recommendedName>
</protein>
<organism evidence="1 2">
    <name type="scientific">Flavisolibacter ginsengisoli DSM 18119</name>
    <dbReference type="NCBI Taxonomy" id="1121884"/>
    <lineage>
        <taxon>Bacteria</taxon>
        <taxon>Pseudomonadati</taxon>
        <taxon>Bacteroidota</taxon>
        <taxon>Chitinophagia</taxon>
        <taxon>Chitinophagales</taxon>
        <taxon>Chitinophagaceae</taxon>
        <taxon>Flavisolibacter</taxon>
    </lineage>
</organism>
<dbReference type="STRING" id="1121884.SAMN02745131_00247"/>
<gene>
    <name evidence="1" type="ORF">SAMN02745131_00247</name>
</gene>
<evidence type="ECO:0000313" key="1">
    <source>
        <dbReference type="EMBL" id="SHE36240.1"/>
    </source>
</evidence>
<evidence type="ECO:0000313" key="2">
    <source>
        <dbReference type="Proteomes" id="UP000184048"/>
    </source>
</evidence>
<dbReference type="RefSeq" id="WP_072833405.1">
    <property type="nucleotide sequence ID" value="NZ_FQUU01000001.1"/>
</dbReference>
<proteinExistence type="predicted"/>
<dbReference type="Proteomes" id="UP000184048">
    <property type="component" value="Unassembled WGS sequence"/>
</dbReference>
<dbReference type="OrthoDB" id="8418771at2"/>
<sequence length="100" mass="11230">MYQYDSVAHALEELRKKGYTEDFNLQENCIICNTRKFSAEDFEIKEVIRFEGNSDPGDEAIVYGIESKTGLKGVLVNGYGYSSESIGEEIAKKLSIHANN</sequence>
<dbReference type="AlphaFoldDB" id="A0A1M4SVJ3"/>
<dbReference type="EMBL" id="FQUU01000001">
    <property type="protein sequence ID" value="SHE36240.1"/>
    <property type="molecule type" value="Genomic_DNA"/>
</dbReference>
<keyword evidence="2" id="KW-1185">Reference proteome</keyword>
<accession>A0A1M4SVJ3</accession>